<dbReference type="Proteomes" id="UP000460435">
    <property type="component" value="Unassembled WGS sequence"/>
</dbReference>
<gene>
    <name evidence="1" type="ORF">F7O44_24760</name>
</gene>
<dbReference type="AlphaFoldDB" id="A0A7K3MAT3"/>
<reference evidence="1 2" key="1">
    <citation type="submission" date="2019-11" db="EMBL/GenBank/DDBJ databases">
        <authorList>
            <person name="Li X.-J."/>
            <person name="Feng X.-M."/>
        </authorList>
    </citation>
    <scope>NUCLEOTIDE SEQUENCE [LARGE SCALE GENOMIC DNA]</scope>
    <source>
        <strain evidence="1 2">XMNu-373</strain>
    </source>
</reference>
<evidence type="ECO:0000313" key="1">
    <source>
        <dbReference type="EMBL" id="NDL60290.1"/>
    </source>
</evidence>
<protein>
    <recommendedName>
        <fullName evidence="3">HEPN domain-containing protein</fullName>
    </recommendedName>
</protein>
<keyword evidence="2" id="KW-1185">Reference proteome</keyword>
<dbReference type="RefSeq" id="WP_162453006.1">
    <property type="nucleotide sequence ID" value="NZ_WLZY01000011.1"/>
</dbReference>
<name>A0A7K3MAT3_9ACTN</name>
<evidence type="ECO:0008006" key="3">
    <source>
        <dbReference type="Google" id="ProtNLM"/>
    </source>
</evidence>
<sequence length="152" mass="16576">MNARGRRRACTPAEASTRLRHAEAFFATAQLVASEEGKPTDYDYNHVAAGVAVLAAIAASDALCCKLLGERARGQDHRQAIEVLEEIRYGEGNPAAQQRRTRELSQALATALDIKDESHYGTRMLTAEQVTRVMRAAEKLVSAARRVIRGGV</sequence>
<comment type="caution">
    <text evidence="1">The sequence shown here is derived from an EMBL/GenBank/DDBJ whole genome shotgun (WGS) entry which is preliminary data.</text>
</comment>
<proteinExistence type="predicted"/>
<organism evidence="1 2">
    <name type="scientific">Phytoactinopolyspora mesophila</name>
    <dbReference type="NCBI Taxonomy" id="2650750"/>
    <lineage>
        <taxon>Bacteria</taxon>
        <taxon>Bacillati</taxon>
        <taxon>Actinomycetota</taxon>
        <taxon>Actinomycetes</taxon>
        <taxon>Jiangellales</taxon>
        <taxon>Jiangellaceae</taxon>
        <taxon>Phytoactinopolyspora</taxon>
    </lineage>
</organism>
<accession>A0A7K3MAT3</accession>
<evidence type="ECO:0000313" key="2">
    <source>
        <dbReference type="Proteomes" id="UP000460435"/>
    </source>
</evidence>
<dbReference type="EMBL" id="WLZY01000011">
    <property type="protein sequence ID" value="NDL60290.1"/>
    <property type="molecule type" value="Genomic_DNA"/>
</dbReference>